<keyword evidence="1" id="KW-1185">Reference proteome</keyword>
<accession>A0A6P5Z3W8</accession>
<dbReference type="RefSeq" id="XP_022747275.1">
    <property type="nucleotide sequence ID" value="XM_022891540.1"/>
</dbReference>
<dbReference type="AlphaFoldDB" id="A0A6P5Z3W8"/>
<protein>
    <submittedName>
        <fullName evidence="2">Uncharacterized protein LOC111297013 isoform X2</fullName>
    </submittedName>
</protein>
<gene>
    <name evidence="2" type="primary">LOC111297013</name>
</gene>
<dbReference type="GeneID" id="111297013"/>
<evidence type="ECO:0000313" key="2">
    <source>
        <dbReference type="RefSeq" id="XP_022747275.1"/>
    </source>
</evidence>
<organism evidence="1 2">
    <name type="scientific">Durio zibethinus</name>
    <name type="common">Durian</name>
    <dbReference type="NCBI Taxonomy" id="66656"/>
    <lineage>
        <taxon>Eukaryota</taxon>
        <taxon>Viridiplantae</taxon>
        <taxon>Streptophyta</taxon>
        <taxon>Embryophyta</taxon>
        <taxon>Tracheophyta</taxon>
        <taxon>Spermatophyta</taxon>
        <taxon>Magnoliopsida</taxon>
        <taxon>eudicotyledons</taxon>
        <taxon>Gunneridae</taxon>
        <taxon>Pentapetalae</taxon>
        <taxon>rosids</taxon>
        <taxon>malvids</taxon>
        <taxon>Malvales</taxon>
        <taxon>Malvaceae</taxon>
        <taxon>Helicteroideae</taxon>
        <taxon>Durio</taxon>
    </lineage>
</organism>
<proteinExistence type="predicted"/>
<evidence type="ECO:0000313" key="1">
    <source>
        <dbReference type="Proteomes" id="UP000515121"/>
    </source>
</evidence>
<dbReference type="Proteomes" id="UP000515121">
    <property type="component" value="Unplaced"/>
</dbReference>
<reference evidence="2" key="1">
    <citation type="submission" date="2025-08" db="UniProtKB">
        <authorList>
            <consortium name="RefSeq"/>
        </authorList>
    </citation>
    <scope>IDENTIFICATION</scope>
    <source>
        <tissue evidence="2">Fruit stalk</tissue>
    </source>
</reference>
<name>A0A6P5Z3W8_DURZI</name>
<sequence>MQVLHHLVPKCKTSLKDRMQMQDKDVELLPYNLVSLNEASINVHNWIDGKQECGQCLGKLLCGLNKVKSLKLSNEALESLLFAESNQGHLPTFNNLSMLNASVSGPYIDDNHASGALMYLLQKS</sequence>